<proteinExistence type="predicted"/>
<dbReference type="InterPro" id="IPR058548">
    <property type="entry name" value="MlaB-like_STAS"/>
</dbReference>
<keyword evidence="3" id="KW-1185">Reference proteome</keyword>
<sequence length="119" mass="12691">MRPADRVHRIPLPGGVAPGHGPDEVVLRVTDDMLAEGVADIRWLLHDALLTGARWVVVDVRGVEHLTGAAAASLLSAHRTCRARGGSVVLRGPSRRTLELLRRTGLSRVLGLEGLGRSA</sequence>
<dbReference type="InterPro" id="IPR036513">
    <property type="entry name" value="STAS_dom_sf"/>
</dbReference>
<dbReference type="InterPro" id="IPR002645">
    <property type="entry name" value="STAS_dom"/>
</dbReference>
<evidence type="ECO:0000313" key="3">
    <source>
        <dbReference type="Proteomes" id="UP000322499"/>
    </source>
</evidence>
<evidence type="ECO:0000313" key="2">
    <source>
        <dbReference type="EMBL" id="TYP80645.1"/>
    </source>
</evidence>
<feature type="domain" description="STAS" evidence="1">
    <location>
        <begin position="22"/>
        <end position="119"/>
    </location>
</feature>
<evidence type="ECO:0000259" key="1">
    <source>
        <dbReference type="PROSITE" id="PS50801"/>
    </source>
</evidence>
<dbReference type="Proteomes" id="UP000322499">
    <property type="component" value="Unassembled WGS sequence"/>
</dbReference>
<protein>
    <submittedName>
        <fullName evidence="2">Anti-anti-sigma factor</fullName>
    </submittedName>
</protein>
<accession>A0A5S5CK25</accession>
<dbReference type="AlphaFoldDB" id="A0A5S5CK25"/>
<gene>
    <name evidence="2" type="ORF">BD833_12912</name>
</gene>
<dbReference type="CDD" id="cd07043">
    <property type="entry name" value="STAS_anti-anti-sigma_factors"/>
    <property type="match status" value="1"/>
</dbReference>
<comment type="caution">
    <text evidence="2">The sequence shown here is derived from an EMBL/GenBank/DDBJ whole genome shotgun (WGS) entry which is preliminary data.</text>
</comment>
<dbReference type="Pfam" id="PF13466">
    <property type="entry name" value="STAS_2"/>
    <property type="match status" value="1"/>
</dbReference>
<organism evidence="2 3">
    <name type="scientific">Blastococcus xanthinilyticus</name>
    <dbReference type="NCBI Taxonomy" id="1564164"/>
    <lineage>
        <taxon>Bacteria</taxon>
        <taxon>Bacillati</taxon>
        <taxon>Actinomycetota</taxon>
        <taxon>Actinomycetes</taxon>
        <taxon>Geodermatophilales</taxon>
        <taxon>Geodermatophilaceae</taxon>
        <taxon>Blastococcus</taxon>
    </lineage>
</organism>
<name>A0A5S5CK25_9ACTN</name>
<dbReference type="EMBL" id="VNHW01000029">
    <property type="protein sequence ID" value="TYP80645.1"/>
    <property type="molecule type" value="Genomic_DNA"/>
</dbReference>
<dbReference type="PROSITE" id="PS50801">
    <property type="entry name" value="STAS"/>
    <property type="match status" value="1"/>
</dbReference>
<dbReference type="RefSeq" id="WP_243737891.1">
    <property type="nucleotide sequence ID" value="NZ_VNHW01000029.1"/>
</dbReference>
<dbReference type="SUPFAM" id="SSF52091">
    <property type="entry name" value="SpoIIaa-like"/>
    <property type="match status" value="1"/>
</dbReference>
<reference evidence="2 3" key="1">
    <citation type="submission" date="2019-07" db="EMBL/GenBank/DDBJ databases">
        <title>Genomic Encyclopedia of Archaeal and Bacterial Type Strains, Phase II (KMG-II): from individual species to whole genera.</title>
        <authorList>
            <person name="Goeker M."/>
        </authorList>
    </citation>
    <scope>NUCLEOTIDE SEQUENCE [LARGE SCALE GENOMIC DNA]</scope>
    <source>
        <strain evidence="2 3">DSM 46842</strain>
    </source>
</reference>
<dbReference type="Gene3D" id="3.30.750.24">
    <property type="entry name" value="STAS domain"/>
    <property type="match status" value="1"/>
</dbReference>